<dbReference type="GO" id="GO:0008013">
    <property type="term" value="F:beta-catenin binding"/>
    <property type="evidence" value="ECO:0007669"/>
    <property type="project" value="TreeGrafter"/>
</dbReference>
<sequence>MKHLRNIILTVACLLTFLYSCSKDEVNLPPVIENQEFIISEGNLTADLGTVIATDPDNENLIFSIVSQSVSNAIAIRENTGVLQISDATAFDFEINQSLTAIVRVSDGSASAEATITIKITDEIDQAPLISDQTFSIDENPAQGDTIGTIVATDAQNLPLTYKILSKTPASDFLNIDTSDGKLTVKEPKIYDFETLTSLSAEIEVSNGTLSSVAKLTINIVDVIDQSPTIQNQTFTINESPSKNFVIGQVIANDPQNATLTYSIVQQSGSDVFSISNSGELTVAKIDAFDYEINTKLEITVEVDNSVIKDSALITVNLNDNQYPTNDIAAYYPIGNIIGNNMSPDLSGKNENAQIIGTVTKSDGFNGLLNGAHSITQPNNGALETKSSLYNNGSDLTIAGWIEKPSFSSFLIENRNNAQTGFGISTLVNPNDADDINIICFYLGASTGTKYHLISNTDEIKIDSNWHHLAFTFNATEFKFYVDGQLVKTTSMTGKESIFFTNNNVSIGSGFQGKIDDFFIYRRALSQSEINQLIIH</sequence>
<evidence type="ECO:0000313" key="9">
    <source>
        <dbReference type="EMBL" id="QNM84560.1"/>
    </source>
</evidence>
<dbReference type="SMART" id="SM00560">
    <property type="entry name" value="LamGL"/>
    <property type="match status" value="1"/>
</dbReference>
<dbReference type="AlphaFoldDB" id="A0A7G9L7G1"/>
<evidence type="ECO:0000256" key="3">
    <source>
        <dbReference type="ARBA" id="ARBA00022737"/>
    </source>
</evidence>
<dbReference type="PROSITE" id="PS50268">
    <property type="entry name" value="CADHERIN_2"/>
    <property type="match status" value="3"/>
</dbReference>
<keyword evidence="5" id="KW-0472">Membrane</keyword>
<dbReference type="GO" id="GO:0016477">
    <property type="term" value="P:cell migration"/>
    <property type="evidence" value="ECO:0007669"/>
    <property type="project" value="TreeGrafter"/>
</dbReference>
<name>A0A7G9L7G1_9FLAO</name>
<dbReference type="InterPro" id="IPR013320">
    <property type="entry name" value="ConA-like_dom_sf"/>
</dbReference>
<evidence type="ECO:0000259" key="8">
    <source>
        <dbReference type="PROSITE" id="PS50268"/>
    </source>
</evidence>
<keyword evidence="3" id="KW-0677">Repeat</keyword>
<feature type="domain" description="Cadherin" evidence="8">
    <location>
        <begin position="129"/>
        <end position="230"/>
    </location>
</feature>
<keyword evidence="6" id="KW-1015">Disulfide bond</keyword>
<keyword evidence="2 7" id="KW-0732">Signal</keyword>
<gene>
    <name evidence="9" type="ORF">H9W90_10160</name>
</gene>
<dbReference type="InterPro" id="IPR039808">
    <property type="entry name" value="Cadherin"/>
</dbReference>
<evidence type="ECO:0000256" key="2">
    <source>
        <dbReference type="ARBA" id="ARBA00022729"/>
    </source>
</evidence>
<dbReference type="GO" id="GO:0004553">
    <property type="term" value="F:hydrolase activity, hydrolyzing O-glycosyl compounds"/>
    <property type="evidence" value="ECO:0007669"/>
    <property type="project" value="UniProtKB-ARBA"/>
</dbReference>
<evidence type="ECO:0000256" key="1">
    <source>
        <dbReference type="ARBA" id="ARBA00004370"/>
    </source>
</evidence>
<protein>
    <submittedName>
        <fullName evidence="9">Cadherin domain-containing protein</fullName>
    </submittedName>
</protein>
<evidence type="ECO:0000256" key="5">
    <source>
        <dbReference type="ARBA" id="ARBA00023136"/>
    </source>
</evidence>
<organism evidence="9 10">
    <name type="scientific">Polaribacter pectinis</name>
    <dbReference type="NCBI Taxonomy" id="2738844"/>
    <lineage>
        <taxon>Bacteria</taxon>
        <taxon>Pseudomonadati</taxon>
        <taxon>Bacteroidota</taxon>
        <taxon>Flavobacteriia</taxon>
        <taxon>Flavobacteriales</taxon>
        <taxon>Flavobacteriaceae</taxon>
    </lineage>
</organism>
<dbReference type="Proteomes" id="UP000515808">
    <property type="component" value="Chromosome"/>
</dbReference>
<dbReference type="GO" id="GO:0045296">
    <property type="term" value="F:cadherin binding"/>
    <property type="evidence" value="ECO:0007669"/>
    <property type="project" value="TreeGrafter"/>
</dbReference>
<dbReference type="SUPFAM" id="SSF49899">
    <property type="entry name" value="Concanavalin A-like lectins/glucanases"/>
    <property type="match status" value="1"/>
</dbReference>
<dbReference type="SUPFAM" id="SSF49313">
    <property type="entry name" value="Cadherin-like"/>
    <property type="match status" value="3"/>
</dbReference>
<evidence type="ECO:0000256" key="6">
    <source>
        <dbReference type="ARBA" id="ARBA00023157"/>
    </source>
</evidence>
<dbReference type="InterPro" id="IPR015919">
    <property type="entry name" value="Cadherin-like_sf"/>
</dbReference>
<dbReference type="InterPro" id="IPR002126">
    <property type="entry name" value="Cadherin-like_dom"/>
</dbReference>
<dbReference type="KEGG" id="ppec:H9W90_10160"/>
<dbReference type="GO" id="GO:0007156">
    <property type="term" value="P:homophilic cell adhesion via plasma membrane adhesion molecules"/>
    <property type="evidence" value="ECO:0007669"/>
    <property type="project" value="InterPro"/>
</dbReference>
<keyword evidence="10" id="KW-1185">Reference proteome</keyword>
<proteinExistence type="predicted"/>
<dbReference type="PROSITE" id="PS51257">
    <property type="entry name" value="PROKAR_LIPOPROTEIN"/>
    <property type="match status" value="1"/>
</dbReference>
<evidence type="ECO:0000256" key="4">
    <source>
        <dbReference type="ARBA" id="ARBA00022837"/>
    </source>
</evidence>
<dbReference type="RefSeq" id="WP_187481490.1">
    <property type="nucleotide sequence ID" value="NZ_CP060695.1"/>
</dbReference>
<feature type="domain" description="Cadherin" evidence="8">
    <location>
        <begin position="229"/>
        <end position="326"/>
    </location>
</feature>
<dbReference type="Gene3D" id="2.60.120.200">
    <property type="match status" value="1"/>
</dbReference>
<dbReference type="PANTHER" id="PTHR24027:SF438">
    <property type="entry name" value="CADHERIN 23"/>
    <property type="match status" value="1"/>
</dbReference>
<dbReference type="GO" id="GO:0005509">
    <property type="term" value="F:calcium ion binding"/>
    <property type="evidence" value="ECO:0007669"/>
    <property type="project" value="InterPro"/>
</dbReference>
<dbReference type="Gene3D" id="2.60.40.60">
    <property type="entry name" value="Cadherins"/>
    <property type="match status" value="3"/>
</dbReference>
<feature type="signal peptide" evidence="7">
    <location>
        <begin position="1"/>
        <end position="22"/>
    </location>
</feature>
<dbReference type="Pfam" id="PF13385">
    <property type="entry name" value="Laminin_G_3"/>
    <property type="match status" value="1"/>
</dbReference>
<accession>A0A7G9L7G1</accession>
<dbReference type="SMART" id="SM00112">
    <property type="entry name" value="CA"/>
    <property type="match status" value="3"/>
</dbReference>
<comment type="subcellular location">
    <subcellularLocation>
        <location evidence="1">Membrane</location>
    </subcellularLocation>
</comment>
<feature type="domain" description="Cadherin" evidence="8">
    <location>
        <begin position="31"/>
        <end position="130"/>
    </location>
</feature>
<dbReference type="InterPro" id="IPR006558">
    <property type="entry name" value="LamG-like"/>
</dbReference>
<evidence type="ECO:0000256" key="7">
    <source>
        <dbReference type="SAM" id="SignalP"/>
    </source>
</evidence>
<reference evidence="9 10" key="1">
    <citation type="submission" date="2020-08" db="EMBL/GenBank/DDBJ databases">
        <title>Polaribacter sp. L12M9 isolated from gut of the Korean scallop.</title>
        <authorList>
            <person name="Jeong Y.S."/>
        </authorList>
    </citation>
    <scope>NUCLEOTIDE SEQUENCE [LARGE SCALE GENOMIC DNA]</scope>
    <source>
        <strain evidence="9 10">L12M9</strain>
    </source>
</reference>
<dbReference type="GO" id="GO:0005975">
    <property type="term" value="P:carbohydrate metabolic process"/>
    <property type="evidence" value="ECO:0007669"/>
    <property type="project" value="UniProtKB-ARBA"/>
</dbReference>
<dbReference type="EMBL" id="CP060695">
    <property type="protein sequence ID" value="QNM84560.1"/>
    <property type="molecule type" value="Genomic_DNA"/>
</dbReference>
<keyword evidence="4" id="KW-0106">Calcium</keyword>
<feature type="chain" id="PRO_5028846260" evidence="7">
    <location>
        <begin position="23"/>
        <end position="536"/>
    </location>
</feature>
<evidence type="ECO:0000313" key="10">
    <source>
        <dbReference type="Proteomes" id="UP000515808"/>
    </source>
</evidence>
<dbReference type="GO" id="GO:0016342">
    <property type="term" value="C:catenin complex"/>
    <property type="evidence" value="ECO:0007669"/>
    <property type="project" value="TreeGrafter"/>
</dbReference>
<dbReference type="CDD" id="cd11304">
    <property type="entry name" value="Cadherin_repeat"/>
    <property type="match status" value="3"/>
</dbReference>
<dbReference type="PANTHER" id="PTHR24027">
    <property type="entry name" value="CADHERIN-23"/>
    <property type="match status" value="1"/>
</dbReference>